<name>A0A1H6KTT3_9FLAO</name>
<evidence type="ECO:0000259" key="2">
    <source>
        <dbReference type="SMART" id="SM00332"/>
    </source>
</evidence>
<feature type="region of interest" description="Disordered" evidence="1">
    <location>
        <begin position="316"/>
        <end position="340"/>
    </location>
</feature>
<dbReference type="Proteomes" id="UP000198555">
    <property type="component" value="Unassembled WGS sequence"/>
</dbReference>
<evidence type="ECO:0000313" key="4">
    <source>
        <dbReference type="Proteomes" id="UP000198555"/>
    </source>
</evidence>
<dbReference type="RefSeq" id="WP_143036776.1">
    <property type="nucleotide sequence ID" value="NZ_FNWX01000031.1"/>
</dbReference>
<dbReference type="Gene3D" id="3.60.40.10">
    <property type="entry name" value="PPM-type phosphatase domain"/>
    <property type="match status" value="1"/>
</dbReference>
<accession>A0A1H6KTT3</accession>
<dbReference type="AlphaFoldDB" id="A0A1H6KTT3"/>
<gene>
    <name evidence="3" type="ORF">SAMN05421793_13124</name>
</gene>
<keyword evidence="4" id="KW-1185">Reference proteome</keyword>
<dbReference type="SMART" id="SM00332">
    <property type="entry name" value="PP2Cc"/>
    <property type="match status" value="1"/>
</dbReference>
<dbReference type="STRING" id="420404.SAMN05421793_13124"/>
<dbReference type="SUPFAM" id="SSF81606">
    <property type="entry name" value="PP2C-like"/>
    <property type="match status" value="1"/>
</dbReference>
<dbReference type="InterPro" id="IPR001932">
    <property type="entry name" value="PPM-type_phosphatase-like_dom"/>
</dbReference>
<dbReference type="EMBL" id="FNWX01000031">
    <property type="protein sequence ID" value="SEH79274.1"/>
    <property type="molecule type" value="Genomic_DNA"/>
</dbReference>
<evidence type="ECO:0000313" key="3">
    <source>
        <dbReference type="EMBL" id="SEH79274.1"/>
    </source>
</evidence>
<organism evidence="3 4">
    <name type="scientific">Epilithonimonas hominis</name>
    <dbReference type="NCBI Taxonomy" id="420404"/>
    <lineage>
        <taxon>Bacteria</taxon>
        <taxon>Pseudomonadati</taxon>
        <taxon>Bacteroidota</taxon>
        <taxon>Flavobacteriia</taxon>
        <taxon>Flavobacteriales</taxon>
        <taxon>Weeksellaceae</taxon>
        <taxon>Chryseobacterium group</taxon>
        <taxon>Epilithonimonas</taxon>
    </lineage>
</organism>
<proteinExistence type="predicted"/>
<reference evidence="4" key="1">
    <citation type="submission" date="2016-10" db="EMBL/GenBank/DDBJ databases">
        <authorList>
            <person name="Varghese N."/>
            <person name="Submissions S."/>
        </authorList>
    </citation>
    <scope>NUCLEOTIDE SEQUENCE [LARGE SCALE GENOMIC DNA]</scope>
    <source>
        <strain evidence="4">DSM 19326</strain>
    </source>
</reference>
<dbReference type="InterPro" id="IPR036457">
    <property type="entry name" value="PPM-type-like_dom_sf"/>
</dbReference>
<protein>
    <submittedName>
        <fullName evidence="3">Protein phosphatase 2C</fullName>
    </submittedName>
</protein>
<feature type="domain" description="PPM-type phosphatase" evidence="2">
    <location>
        <begin position="174"/>
        <end position="532"/>
    </location>
</feature>
<sequence length="533" mass="60369">MEDLLKQLLVENSIAESKTTNNTISKLIDNTRIIGLANSISATKKQILEIFNMYKQSEDFKEKHIAIDNANAKREYEYFFNMEDFPDLVITKIVNLDSTGLQFDAEKNRIYGTPPVACNADLHVMFFHKSDENLTEDAKVIPFIVNADPKDLWKNIPSNKDIIYAKEDELSLKANFLDKKIVVASKRGRSHAHDGTSRDDHFSVAKLPDDWALVAVADGAGSAKYARQGSKIATEHLQEYFSNEEVLRNLSSFVTLYHNSENLLVNPESVEDAVSQENKVVSDSDIPNYSADVKQDLEQVNLSSSQNFDEVKENLAANEGDNSNDDDNTPPDNSNLARDPKIDAKSSIVNVLYKSVRSVFQKLQDFSSHENMTLKDLNTTLIFALAKKFDFGYAILTFGVGDCPINILSNDEQTIELLNYMDVGEFGGGTRFVTMPEIYSNPNMGSRFALNFYKDFSKLFLMTDGIYDPKFITENKLEDFEAWKNFLDDLDGKNEDGAKVDFSNDENVDRQLMTWMDFWSKGNHDDRTLAIIY</sequence>
<dbReference type="Pfam" id="PF13672">
    <property type="entry name" value="PP2C_2"/>
    <property type="match status" value="2"/>
</dbReference>
<evidence type="ECO:0000256" key="1">
    <source>
        <dbReference type="SAM" id="MobiDB-lite"/>
    </source>
</evidence>